<comment type="caution">
    <text evidence="2">The sequence shown here is derived from an EMBL/GenBank/DDBJ whole genome shotgun (WGS) entry which is preliminary data.</text>
</comment>
<feature type="compositionally biased region" description="Basic residues" evidence="1">
    <location>
        <begin position="39"/>
        <end position="62"/>
    </location>
</feature>
<feature type="compositionally biased region" description="Low complexity" evidence="1">
    <location>
        <begin position="16"/>
        <end position="35"/>
    </location>
</feature>
<keyword evidence="3" id="KW-1185">Reference proteome</keyword>
<reference evidence="2" key="1">
    <citation type="journal article" date="2019" name="bioRxiv">
        <title>The Genome of the Zebra Mussel, Dreissena polymorpha: A Resource for Invasive Species Research.</title>
        <authorList>
            <person name="McCartney M.A."/>
            <person name="Auch B."/>
            <person name="Kono T."/>
            <person name="Mallez S."/>
            <person name="Zhang Y."/>
            <person name="Obille A."/>
            <person name="Becker A."/>
            <person name="Abrahante J.E."/>
            <person name="Garbe J."/>
            <person name="Badalamenti J.P."/>
            <person name="Herman A."/>
            <person name="Mangelson H."/>
            <person name="Liachko I."/>
            <person name="Sullivan S."/>
            <person name="Sone E.D."/>
            <person name="Koren S."/>
            <person name="Silverstein K.A.T."/>
            <person name="Beckman K.B."/>
            <person name="Gohl D.M."/>
        </authorList>
    </citation>
    <scope>NUCLEOTIDE SEQUENCE</scope>
    <source>
        <strain evidence="2">Duluth1</strain>
        <tissue evidence="2">Whole animal</tissue>
    </source>
</reference>
<protein>
    <submittedName>
        <fullName evidence="2">Uncharacterized protein</fullName>
    </submittedName>
</protein>
<sequence length="82" mass="9799">MCYQPCLPVLRRRYTTMRTGTRNTSSSTRPRNRPSGSGGRRKRRRRKRYCPRQQRSQRKPRMSARNASDRSLSRRNWSASLN</sequence>
<dbReference type="Proteomes" id="UP000828390">
    <property type="component" value="Unassembled WGS sequence"/>
</dbReference>
<accession>A0A9D4H9N8</accession>
<name>A0A9D4H9N8_DREPO</name>
<feature type="region of interest" description="Disordered" evidence="1">
    <location>
        <begin position="1"/>
        <end position="82"/>
    </location>
</feature>
<reference evidence="2" key="2">
    <citation type="submission" date="2020-11" db="EMBL/GenBank/DDBJ databases">
        <authorList>
            <person name="McCartney M.A."/>
            <person name="Auch B."/>
            <person name="Kono T."/>
            <person name="Mallez S."/>
            <person name="Becker A."/>
            <person name="Gohl D.M."/>
            <person name="Silverstein K.A.T."/>
            <person name="Koren S."/>
            <person name="Bechman K.B."/>
            <person name="Herman A."/>
            <person name="Abrahante J.E."/>
            <person name="Garbe J."/>
        </authorList>
    </citation>
    <scope>NUCLEOTIDE SEQUENCE</scope>
    <source>
        <strain evidence="2">Duluth1</strain>
        <tissue evidence="2">Whole animal</tissue>
    </source>
</reference>
<evidence type="ECO:0000313" key="2">
    <source>
        <dbReference type="EMBL" id="KAH3830145.1"/>
    </source>
</evidence>
<gene>
    <name evidence="2" type="ORF">DPMN_103383</name>
</gene>
<proteinExistence type="predicted"/>
<evidence type="ECO:0000256" key="1">
    <source>
        <dbReference type="SAM" id="MobiDB-lite"/>
    </source>
</evidence>
<evidence type="ECO:0000313" key="3">
    <source>
        <dbReference type="Proteomes" id="UP000828390"/>
    </source>
</evidence>
<organism evidence="2 3">
    <name type="scientific">Dreissena polymorpha</name>
    <name type="common">Zebra mussel</name>
    <name type="synonym">Mytilus polymorpha</name>
    <dbReference type="NCBI Taxonomy" id="45954"/>
    <lineage>
        <taxon>Eukaryota</taxon>
        <taxon>Metazoa</taxon>
        <taxon>Spiralia</taxon>
        <taxon>Lophotrochozoa</taxon>
        <taxon>Mollusca</taxon>
        <taxon>Bivalvia</taxon>
        <taxon>Autobranchia</taxon>
        <taxon>Heteroconchia</taxon>
        <taxon>Euheterodonta</taxon>
        <taxon>Imparidentia</taxon>
        <taxon>Neoheterodontei</taxon>
        <taxon>Myida</taxon>
        <taxon>Dreissenoidea</taxon>
        <taxon>Dreissenidae</taxon>
        <taxon>Dreissena</taxon>
    </lineage>
</organism>
<dbReference type="AlphaFoldDB" id="A0A9D4H9N8"/>
<dbReference type="EMBL" id="JAIWYP010000004">
    <property type="protein sequence ID" value="KAH3830145.1"/>
    <property type="molecule type" value="Genomic_DNA"/>
</dbReference>
<feature type="compositionally biased region" description="Polar residues" evidence="1">
    <location>
        <begin position="73"/>
        <end position="82"/>
    </location>
</feature>